<evidence type="ECO:0000313" key="3">
    <source>
        <dbReference type="Proteomes" id="UP000799436"/>
    </source>
</evidence>
<dbReference type="AlphaFoldDB" id="A0A6G1LLE7"/>
<accession>A0A6G1LLE7</accession>
<feature type="compositionally biased region" description="Low complexity" evidence="1">
    <location>
        <begin position="104"/>
        <end position="117"/>
    </location>
</feature>
<evidence type="ECO:0000313" key="2">
    <source>
        <dbReference type="EMBL" id="KAF2773248.1"/>
    </source>
</evidence>
<dbReference type="EMBL" id="ML995811">
    <property type="protein sequence ID" value="KAF2773248.1"/>
    <property type="molecule type" value="Genomic_DNA"/>
</dbReference>
<keyword evidence="3" id="KW-1185">Reference proteome</keyword>
<feature type="compositionally biased region" description="Basic and acidic residues" evidence="1">
    <location>
        <begin position="152"/>
        <end position="162"/>
    </location>
</feature>
<dbReference type="Proteomes" id="UP000799436">
    <property type="component" value="Unassembled WGS sequence"/>
</dbReference>
<evidence type="ECO:0000256" key="1">
    <source>
        <dbReference type="SAM" id="MobiDB-lite"/>
    </source>
</evidence>
<protein>
    <submittedName>
        <fullName evidence="2">Uncharacterized protein</fullName>
    </submittedName>
</protein>
<dbReference type="OrthoDB" id="10375035at2759"/>
<organism evidence="2 3">
    <name type="scientific">Teratosphaeria nubilosa</name>
    <dbReference type="NCBI Taxonomy" id="161662"/>
    <lineage>
        <taxon>Eukaryota</taxon>
        <taxon>Fungi</taxon>
        <taxon>Dikarya</taxon>
        <taxon>Ascomycota</taxon>
        <taxon>Pezizomycotina</taxon>
        <taxon>Dothideomycetes</taxon>
        <taxon>Dothideomycetidae</taxon>
        <taxon>Mycosphaerellales</taxon>
        <taxon>Teratosphaeriaceae</taxon>
        <taxon>Teratosphaeria</taxon>
    </lineage>
</organism>
<gene>
    <name evidence="2" type="ORF">EJ03DRAFT_124608</name>
</gene>
<proteinExistence type="predicted"/>
<sequence length="176" mass="19152">MATPLEDFTKPAASFHERAQDFGRVLGWLFNIPEGTDFADSTPHIVLGSSEREANRLQMPSVPGLPATSLPLDADWNTEPLASAYPAPLQIAKKPMQQRQGNQAGHIAGPAPAAAVARTSELSEEQRIDAQRSYEIPASAAVAAQSRRQRREKHESREKVTVEDEPCTTAACSHEL</sequence>
<name>A0A6G1LLE7_9PEZI</name>
<feature type="region of interest" description="Disordered" evidence="1">
    <location>
        <begin position="94"/>
        <end position="176"/>
    </location>
</feature>
<reference evidence="2" key="1">
    <citation type="journal article" date="2020" name="Stud. Mycol.">
        <title>101 Dothideomycetes genomes: a test case for predicting lifestyles and emergence of pathogens.</title>
        <authorList>
            <person name="Haridas S."/>
            <person name="Albert R."/>
            <person name="Binder M."/>
            <person name="Bloem J."/>
            <person name="Labutti K."/>
            <person name="Salamov A."/>
            <person name="Andreopoulos B."/>
            <person name="Baker S."/>
            <person name="Barry K."/>
            <person name="Bills G."/>
            <person name="Bluhm B."/>
            <person name="Cannon C."/>
            <person name="Castanera R."/>
            <person name="Culley D."/>
            <person name="Daum C."/>
            <person name="Ezra D."/>
            <person name="Gonzalez J."/>
            <person name="Henrissat B."/>
            <person name="Kuo A."/>
            <person name="Liang C."/>
            <person name="Lipzen A."/>
            <person name="Lutzoni F."/>
            <person name="Magnuson J."/>
            <person name="Mondo S."/>
            <person name="Nolan M."/>
            <person name="Ohm R."/>
            <person name="Pangilinan J."/>
            <person name="Park H.-J."/>
            <person name="Ramirez L."/>
            <person name="Alfaro M."/>
            <person name="Sun H."/>
            <person name="Tritt A."/>
            <person name="Yoshinaga Y."/>
            <person name="Zwiers L.-H."/>
            <person name="Turgeon B."/>
            <person name="Goodwin S."/>
            <person name="Spatafora J."/>
            <person name="Crous P."/>
            <person name="Grigoriev I."/>
        </authorList>
    </citation>
    <scope>NUCLEOTIDE SEQUENCE</scope>
    <source>
        <strain evidence="2">CBS 116005</strain>
    </source>
</reference>